<feature type="transmembrane region" description="Helical" evidence="2">
    <location>
        <begin position="415"/>
        <end position="433"/>
    </location>
</feature>
<dbReference type="EMBL" id="JBAHYK010000092">
    <property type="protein sequence ID" value="KAL0578594.1"/>
    <property type="molecule type" value="Genomic_DNA"/>
</dbReference>
<protein>
    <recommendedName>
        <fullName evidence="3">LCCL domain-containing protein</fullName>
    </recommendedName>
</protein>
<evidence type="ECO:0000256" key="1">
    <source>
        <dbReference type="SAM" id="MobiDB-lite"/>
    </source>
</evidence>
<feature type="transmembrane region" description="Helical" evidence="2">
    <location>
        <begin position="314"/>
        <end position="331"/>
    </location>
</feature>
<sequence length="625" mass="68819">MAAKTSEGTSSTSSPSLSISPKHSLELHDLPQQRTAHDPEQLVSETQPCRPWFYRVGGRLRSRYPRAARFLLYLRGPRPKFDLPDPKPLLNVNLHFRKIHFVLPLESLVSKYTRPLTSPWLFVILVVAYIIGLAFFSRAQSFLTPIESYVDCTSTYWLNKNGCGLDGQSCLNGNTNGTFDFRCPAQCAGLILQNPRTIGDDQMAFVPLIVGGGDPEGTYRGDSFICAAAVQAGKISNSKGGCASIRLIGNFSNFLPFTSHGLSSIGFPTEFPLSWQFEDSTPLHNCEDNRDAALGMNAVITALIFAVFKPKPIVIFWCLFCIGFWHIILFSQPAGSPPPLERAFGIFLPALFVAYGFWRVAWRFVLPAFATKAPLESMVLYLAPFWVGVLANLTFERLPLSRLLGSDIKQRQGAVASLVVIILVVVALVINQIRVIRKTGWLPHYFAWYACGGLLVIVLWRLPGLVLRVHHYILGMVFTPGTAFKTRVSVVCQGLLLGLFLNGIAAFGFDSVLQTPASLVRDAPLGSDLPSFLTNSTSWNAQIPFSNQTISWAPLIAGWDGFSLLVDDVERYSGTALNFSLAAFNASLPHFFRLAMTSQGNTGDYTKAATLWPNGTWVDPQPGPS</sequence>
<dbReference type="Pfam" id="PF03815">
    <property type="entry name" value="LCCL"/>
    <property type="match status" value="1"/>
</dbReference>
<accession>A0ABR3FSZ4</accession>
<evidence type="ECO:0000256" key="2">
    <source>
        <dbReference type="SAM" id="Phobius"/>
    </source>
</evidence>
<keyword evidence="5" id="KW-1185">Reference proteome</keyword>
<comment type="caution">
    <text evidence="4">The sequence shown here is derived from an EMBL/GenBank/DDBJ whole genome shotgun (WGS) entry which is preliminary data.</text>
</comment>
<dbReference type="PANTHER" id="PTHR31331:SF1">
    <property type="entry name" value="CYSTEINE RICH SECRETORY PROTEIN LCCL DOMAIN CONTAINING 2"/>
    <property type="match status" value="1"/>
</dbReference>
<feature type="transmembrane region" description="Helical" evidence="2">
    <location>
        <begin position="378"/>
        <end position="395"/>
    </location>
</feature>
<dbReference type="InterPro" id="IPR004043">
    <property type="entry name" value="LCCL"/>
</dbReference>
<feature type="region of interest" description="Disordered" evidence="1">
    <location>
        <begin position="1"/>
        <end position="24"/>
    </location>
</feature>
<evidence type="ECO:0000313" key="5">
    <source>
        <dbReference type="Proteomes" id="UP001465976"/>
    </source>
</evidence>
<name>A0ABR3FSZ4_9AGAR</name>
<evidence type="ECO:0000259" key="3">
    <source>
        <dbReference type="PROSITE" id="PS50820"/>
    </source>
</evidence>
<feature type="transmembrane region" description="Helical" evidence="2">
    <location>
        <begin position="488"/>
        <end position="509"/>
    </location>
</feature>
<dbReference type="PROSITE" id="PS50820">
    <property type="entry name" value="LCCL"/>
    <property type="match status" value="1"/>
</dbReference>
<feature type="domain" description="LCCL" evidence="3">
    <location>
        <begin position="163"/>
        <end position="265"/>
    </location>
</feature>
<dbReference type="InterPro" id="IPR036609">
    <property type="entry name" value="LCCL_sf"/>
</dbReference>
<gene>
    <name evidence="4" type="ORF">V5O48_003385</name>
</gene>
<dbReference type="Proteomes" id="UP001465976">
    <property type="component" value="Unassembled WGS sequence"/>
</dbReference>
<feature type="transmembrane region" description="Helical" evidence="2">
    <location>
        <begin position="445"/>
        <end position="467"/>
    </location>
</feature>
<dbReference type="SUPFAM" id="SSF69848">
    <property type="entry name" value="LCCL domain"/>
    <property type="match status" value="1"/>
</dbReference>
<dbReference type="PANTHER" id="PTHR31331">
    <property type="entry name" value="LCCL DOMAIN PROTEIN (AFU_ORTHOLOGUE AFUA_5G08630)"/>
    <property type="match status" value="1"/>
</dbReference>
<proteinExistence type="predicted"/>
<dbReference type="Gene3D" id="2.170.130.20">
    <property type="entry name" value="LCCL-like domain"/>
    <property type="match status" value="1"/>
</dbReference>
<keyword evidence="2" id="KW-0472">Membrane</keyword>
<feature type="transmembrane region" description="Helical" evidence="2">
    <location>
        <begin position="343"/>
        <end position="366"/>
    </location>
</feature>
<keyword evidence="2" id="KW-1133">Transmembrane helix</keyword>
<keyword evidence="2" id="KW-0812">Transmembrane</keyword>
<dbReference type="InterPro" id="IPR051957">
    <property type="entry name" value="CRISP-LCCL_domain"/>
</dbReference>
<organism evidence="4 5">
    <name type="scientific">Marasmius crinis-equi</name>
    <dbReference type="NCBI Taxonomy" id="585013"/>
    <lineage>
        <taxon>Eukaryota</taxon>
        <taxon>Fungi</taxon>
        <taxon>Dikarya</taxon>
        <taxon>Basidiomycota</taxon>
        <taxon>Agaricomycotina</taxon>
        <taxon>Agaricomycetes</taxon>
        <taxon>Agaricomycetidae</taxon>
        <taxon>Agaricales</taxon>
        <taxon>Marasmiineae</taxon>
        <taxon>Marasmiaceae</taxon>
        <taxon>Marasmius</taxon>
    </lineage>
</organism>
<feature type="compositionally biased region" description="Low complexity" evidence="1">
    <location>
        <begin position="1"/>
        <end position="20"/>
    </location>
</feature>
<reference evidence="4 5" key="1">
    <citation type="submission" date="2024-02" db="EMBL/GenBank/DDBJ databases">
        <title>A draft genome for the cacao thread blight pathogen Marasmius crinis-equi.</title>
        <authorList>
            <person name="Cohen S.P."/>
            <person name="Baruah I.K."/>
            <person name="Amoako-Attah I."/>
            <person name="Bukari Y."/>
            <person name="Meinhardt L.W."/>
            <person name="Bailey B.A."/>
        </authorList>
    </citation>
    <scope>NUCLEOTIDE SEQUENCE [LARGE SCALE GENOMIC DNA]</scope>
    <source>
        <strain evidence="4 5">GH-76</strain>
    </source>
</reference>
<evidence type="ECO:0000313" key="4">
    <source>
        <dbReference type="EMBL" id="KAL0578594.1"/>
    </source>
</evidence>
<feature type="transmembrane region" description="Helical" evidence="2">
    <location>
        <begin position="117"/>
        <end position="136"/>
    </location>
</feature>